<dbReference type="RefSeq" id="WP_225675467.1">
    <property type="nucleotide sequence ID" value="NZ_JAEDAH010000079.1"/>
</dbReference>
<dbReference type="Proteomes" id="UP000714380">
    <property type="component" value="Unassembled WGS sequence"/>
</dbReference>
<protein>
    <submittedName>
        <fullName evidence="1">Sel1 repeat family protein</fullName>
    </submittedName>
</protein>
<organism evidence="1 2">
    <name type="scientific">Thalassolituus marinus</name>
    <dbReference type="NCBI Taxonomy" id="671053"/>
    <lineage>
        <taxon>Bacteria</taxon>
        <taxon>Pseudomonadati</taxon>
        <taxon>Pseudomonadota</taxon>
        <taxon>Gammaproteobacteria</taxon>
        <taxon>Oceanospirillales</taxon>
        <taxon>Oceanospirillaceae</taxon>
        <taxon>Thalassolituus</taxon>
    </lineage>
</organism>
<proteinExistence type="predicted"/>
<feature type="non-terminal residue" evidence="1">
    <location>
        <position position="1"/>
    </location>
</feature>
<dbReference type="InterPro" id="IPR006597">
    <property type="entry name" value="Sel1-like"/>
</dbReference>
<dbReference type="EMBL" id="JAEDAH010000079">
    <property type="protein sequence ID" value="MCA6064468.1"/>
    <property type="molecule type" value="Genomic_DNA"/>
</dbReference>
<accession>A0ABS7ZRT2</accession>
<dbReference type="Gene3D" id="1.25.40.10">
    <property type="entry name" value="Tetratricopeptide repeat domain"/>
    <property type="match status" value="1"/>
</dbReference>
<dbReference type="InterPro" id="IPR011990">
    <property type="entry name" value="TPR-like_helical_dom_sf"/>
</dbReference>
<gene>
    <name evidence="1" type="ORF">I9W95_12700</name>
</gene>
<dbReference type="SMART" id="SM00671">
    <property type="entry name" value="SEL1"/>
    <property type="match status" value="2"/>
</dbReference>
<sequence length="106" mass="11852">YASAQFNLGVMYANGKGVPKDASQAVTWYRKAVEQGHASAHFNLGVMYANGEGVPKDYVQAAKWFYLGKANGVEADKAIRQIESRMSHQQIEQAQALATQWWQNHH</sequence>
<dbReference type="PANTHER" id="PTHR11102:SF160">
    <property type="entry name" value="ERAD-ASSOCIATED E3 UBIQUITIN-PROTEIN LIGASE COMPONENT HRD3"/>
    <property type="match status" value="1"/>
</dbReference>
<dbReference type="Pfam" id="PF08238">
    <property type="entry name" value="Sel1"/>
    <property type="match status" value="2"/>
</dbReference>
<reference evidence="1 2" key="1">
    <citation type="submission" date="2020-12" db="EMBL/GenBank/DDBJ databases">
        <title>Novel Thalassolituus-related marine hydrocarbonoclastic bacteria mediated algae-derived hydrocarbons mineralization in twilight zone of the northern South China Sea.</title>
        <authorList>
            <person name="Dong C."/>
        </authorList>
    </citation>
    <scope>NUCLEOTIDE SEQUENCE [LARGE SCALE GENOMIC DNA]</scope>
    <source>
        <strain evidence="1 2">IMCC1826</strain>
    </source>
</reference>
<evidence type="ECO:0000313" key="1">
    <source>
        <dbReference type="EMBL" id="MCA6064468.1"/>
    </source>
</evidence>
<dbReference type="SUPFAM" id="SSF81901">
    <property type="entry name" value="HCP-like"/>
    <property type="match status" value="1"/>
</dbReference>
<comment type="caution">
    <text evidence="1">The sequence shown here is derived from an EMBL/GenBank/DDBJ whole genome shotgun (WGS) entry which is preliminary data.</text>
</comment>
<dbReference type="InterPro" id="IPR050767">
    <property type="entry name" value="Sel1_AlgK"/>
</dbReference>
<dbReference type="PANTHER" id="PTHR11102">
    <property type="entry name" value="SEL-1-LIKE PROTEIN"/>
    <property type="match status" value="1"/>
</dbReference>
<name>A0ABS7ZRT2_9GAMM</name>
<evidence type="ECO:0000313" key="2">
    <source>
        <dbReference type="Proteomes" id="UP000714380"/>
    </source>
</evidence>
<keyword evidence="2" id="KW-1185">Reference proteome</keyword>